<dbReference type="OrthoDB" id="1938996at2759"/>
<feature type="region of interest" description="Disordered" evidence="3">
    <location>
        <begin position="21"/>
        <end position="41"/>
    </location>
</feature>
<dbReference type="GO" id="GO:0031011">
    <property type="term" value="C:Ino80 complex"/>
    <property type="evidence" value="ECO:0007669"/>
    <property type="project" value="InterPro"/>
</dbReference>
<reference evidence="5 6" key="1">
    <citation type="journal article" date="2014" name="PLoS ONE">
        <title>Global Analysis of Gene Expression Profiles in Physic Nut (Jatropha curcas L.) Seedlings Exposed to Salt Stress.</title>
        <authorList>
            <person name="Zhang L."/>
            <person name="Zhang C."/>
            <person name="Wu P."/>
            <person name="Chen Y."/>
            <person name="Li M."/>
            <person name="Jiang H."/>
            <person name="Wu G."/>
        </authorList>
    </citation>
    <scope>NUCLEOTIDE SEQUENCE [LARGE SCALE GENOMIC DNA]</scope>
    <source>
        <strain evidence="6">cv. GZQX0401</strain>
        <tissue evidence="5">Young leaves</tissue>
    </source>
</reference>
<evidence type="ECO:0000256" key="1">
    <source>
        <dbReference type="ARBA" id="ARBA00004123"/>
    </source>
</evidence>
<dbReference type="InterPro" id="IPR024867">
    <property type="entry name" value="NFRKB"/>
</dbReference>
<feature type="compositionally biased region" description="Acidic residues" evidence="3">
    <location>
        <begin position="32"/>
        <end position="41"/>
    </location>
</feature>
<feature type="domain" description="DEUBAD" evidence="4">
    <location>
        <begin position="64"/>
        <end position="177"/>
    </location>
</feature>
<protein>
    <recommendedName>
        <fullName evidence="4">DEUBAD domain-containing protein</fullName>
    </recommendedName>
</protein>
<sequence length="602" mass="68793">MGIQKIGHRSLRYGKTFSLSTGGDKEMKDDPVLGEDSGDDSDDCELTELHCELGMLEGQLCGIPYELYDLPDLREILSLETWNSCLTEEERFYLSAYLPDMDQQTFCLTMKELFNGSDLYFGSPLDEFFKRLKGGFYPPKVTHLREGLQFIKRKKYYHALRSFHDRMTQMFVDMRRMWNQCELSSSVEERMSMWKIKRKQRVINLLDLNKFPKDDHLLSEEASLGIKGMKSAESETRDVLPSLSVNPMKVIAPNSRAKGVLKMKPSGNGLLPNHSLKVSGSDILEQCRTVPKGVLKIVPKIPSFRLEQPEVVPGAAQTTFLVRTQGLQDFKFSSLPEYMRFPDATALYESSFRRQKADGSRVHSTPSQSHCLSSQQESTIRTSHQSETFTRTTERQVIPSIEDKSILGKRKLFGNDVGRDCNEEYSARMNPMDARRYRFGSESMWPDLQKGNEDFSLRSLEPYPFGIYHGREQHMALVKDKHITVYPRIPEAVPRTSAIVNGSQQIFMALPSDSMRGEVDVSVKKSEKLLSETSFSERIKDEHVLPLTYKRRKALAKFNTFDTGKTIKTGADLSSSHHLGQGEKELKIKFTGWKDMPFNKES</sequence>
<evidence type="ECO:0000313" key="5">
    <source>
        <dbReference type="EMBL" id="KDP38958.1"/>
    </source>
</evidence>
<dbReference type="PANTHER" id="PTHR13052">
    <property type="entry name" value="NFRKB-RELATED"/>
    <property type="match status" value="1"/>
</dbReference>
<dbReference type="PROSITE" id="PS51916">
    <property type="entry name" value="DEUBAD"/>
    <property type="match status" value="1"/>
</dbReference>
<keyword evidence="2" id="KW-0539">Nucleus</keyword>
<name>A0A067KVD8_JATCU</name>
<evidence type="ECO:0000256" key="3">
    <source>
        <dbReference type="SAM" id="MobiDB-lite"/>
    </source>
</evidence>
<feature type="compositionally biased region" description="Polar residues" evidence="3">
    <location>
        <begin position="362"/>
        <end position="391"/>
    </location>
</feature>
<gene>
    <name evidence="5" type="ORF">JCGZ_00715</name>
</gene>
<evidence type="ECO:0000313" key="6">
    <source>
        <dbReference type="Proteomes" id="UP000027138"/>
    </source>
</evidence>
<accession>A0A067KVD8</accession>
<comment type="subcellular location">
    <subcellularLocation>
        <location evidence="1">Nucleus</location>
    </subcellularLocation>
</comment>
<dbReference type="Proteomes" id="UP000027138">
    <property type="component" value="Unassembled WGS sequence"/>
</dbReference>
<dbReference type="AlphaFoldDB" id="A0A067KVD8"/>
<dbReference type="PANTHER" id="PTHR13052:SF3">
    <property type="entry name" value="NUCLEAR FACTOR RELATED TO KAPPA-B-BINDING PROTEIN"/>
    <property type="match status" value="1"/>
</dbReference>
<organism evidence="5 6">
    <name type="scientific">Jatropha curcas</name>
    <name type="common">Barbados nut</name>
    <dbReference type="NCBI Taxonomy" id="180498"/>
    <lineage>
        <taxon>Eukaryota</taxon>
        <taxon>Viridiplantae</taxon>
        <taxon>Streptophyta</taxon>
        <taxon>Embryophyta</taxon>
        <taxon>Tracheophyta</taxon>
        <taxon>Spermatophyta</taxon>
        <taxon>Magnoliopsida</taxon>
        <taxon>eudicotyledons</taxon>
        <taxon>Gunneridae</taxon>
        <taxon>Pentapetalae</taxon>
        <taxon>rosids</taxon>
        <taxon>fabids</taxon>
        <taxon>Malpighiales</taxon>
        <taxon>Euphorbiaceae</taxon>
        <taxon>Crotonoideae</taxon>
        <taxon>Jatropheae</taxon>
        <taxon>Jatropha</taxon>
    </lineage>
</organism>
<dbReference type="KEGG" id="jcu:105632829"/>
<keyword evidence="6" id="KW-1185">Reference proteome</keyword>
<dbReference type="InterPro" id="IPR044867">
    <property type="entry name" value="DEUBAD_dom"/>
</dbReference>
<proteinExistence type="predicted"/>
<evidence type="ECO:0000259" key="4">
    <source>
        <dbReference type="PROSITE" id="PS51916"/>
    </source>
</evidence>
<evidence type="ECO:0000256" key="2">
    <source>
        <dbReference type="ARBA" id="ARBA00023242"/>
    </source>
</evidence>
<dbReference type="EMBL" id="KK914353">
    <property type="protein sequence ID" value="KDP38958.1"/>
    <property type="molecule type" value="Genomic_DNA"/>
</dbReference>
<dbReference type="CDD" id="cd21865">
    <property type="entry name" value="DEUBAD_NFRKB"/>
    <property type="match status" value="1"/>
</dbReference>
<feature type="region of interest" description="Disordered" evidence="3">
    <location>
        <begin position="357"/>
        <end position="394"/>
    </location>
</feature>
<dbReference type="STRING" id="180498.A0A067KVD8"/>